<dbReference type="UniPathway" id="UPA00050">
    <property type="reaction ID" value="UER00065"/>
</dbReference>
<dbReference type="SUPFAM" id="SSF53686">
    <property type="entry name" value="Tryptophan synthase beta subunit-like PLP-dependent enzymes"/>
    <property type="match status" value="1"/>
</dbReference>
<dbReference type="GO" id="GO:0030170">
    <property type="term" value="F:pyridoxal phosphate binding"/>
    <property type="evidence" value="ECO:0007669"/>
    <property type="project" value="InterPro"/>
</dbReference>
<evidence type="ECO:0000256" key="1">
    <source>
        <dbReference type="ARBA" id="ARBA00001933"/>
    </source>
</evidence>
<evidence type="ECO:0000256" key="10">
    <source>
        <dbReference type="ARBA" id="ARBA00049144"/>
    </source>
</evidence>
<evidence type="ECO:0000259" key="15">
    <source>
        <dbReference type="Pfam" id="PF00291"/>
    </source>
</evidence>
<dbReference type="GO" id="GO:0006565">
    <property type="term" value="P:L-serine catabolic process"/>
    <property type="evidence" value="ECO:0007669"/>
    <property type="project" value="TreeGrafter"/>
</dbReference>
<dbReference type="PANTHER" id="PTHR48078:SF6">
    <property type="entry name" value="L-THREONINE DEHYDRATASE CATABOLIC TDCB"/>
    <property type="match status" value="1"/>
</dbReference>
<dbReference type="Gene3D" id="3.40.50.1100">
    <property type="match status" value="2"/>
</dbReference>
<dbReference type="GO" id="GO:0006567">
    <property type="term" value="P:L-threonine catabolic process"/>
    <property type="evidence" value="ECO:0007669"/>
    <property type="project" value="TreeGrafter"/>
</dbReference>
<evidence type="ECO:0000256" key="6">
    <source>
        <dbReference type="ARBA" id="ARBA00022605"/>
    </source>
</evidence>
<dbReference type="InterPro" id="IPR036052">
    <property type="entry name" value="TrpB-like_PALP_sf"/>
</dbReference>
<protein>
    <recommendedName>
        <fullName evidence="5 11">Threonine synthase</fullName>
        <ecNumber evidence="4 11">4.2.3.1</ecNumber>
    </recommendedName>
</protein>
<evidence type="ECO:0000256" key="11">
    <source>
        <dbReference type="NCBIfam" id="TIGR00260"/>
    </source>
</evidence>
<evidence type="ECO:0000256" key="13">
    <source>
        <dbReference type="PIRSR" id="PIRSR038945-1"/>
    </source>
</evidence>
<dbReference type="InterPro" id="IPR050147">
    <property type="entry name" value="Ser/Thr_Dehydratase"/>
</dbReference>
<sequence>MHCLDCKREFELDQSLLLCSECGGLLELGFVIKNIPLTQLKGRGVWKYAPLLAGDYPFKVSLGEGSTPLIRSRVYPNLYYKFEGTNPTGSFKDRGMCVAVSSALKLGYKSVIVASTGNTAASAAAYSARAGLQAYLLLPANNVAKGKIAQALLHGAKLIEVSGGFDSALENAIQLYRNKRTLYPLNSYNPWRLEGQKTLSFEVFEDIGVPDYVFVPVGNGGNIYAIWKGFKELAISGLSSGIPRMFGVQAKDASPIVRAIENNLSELRFIESPQTIASAIRIGKPVNWKKTIKAITDSHGGAISVSDEEILKAQVELARVEGVGVEPASAASFAGYKKLMNEGKIDQNSKVVCVLTGHALKDPETIIQESIKIESQFASTFNSVDEVFKMF</sequence>
<dbReference type="NCBIfam" id="TIGR00260">
    <property type="entry name" value="thrC"/>
    <property type="match status" value="1"/>
</dbReference>
<proteinExistence type="inferred from homology"/>
<dbReference type="Proteomes" id="UP000240880">
    <property type="component" value="Unassembled WGS sequence"/>
</dbReference>
<comment type="pathway">
    <text evidence="2 12">Amino-acid biosynthesis; L-threonine biosynthesis; L-threonine from L-aspartate: step 5/5.</text>
</comment>
<dbReference type="FunFam" id="3.40.50.1100:FF:000014">
    <property type="entry name" value="Threonine synthase"/>
    <property type="match status" value="1"/>
</dbReference>
<evidence type="ECO:0000256" key="3">
    <source>
        <dbReference type="ARBA" id="ARBA00005517"/>
    </source>
</evidence>
<feature type="binding site" evidence="13">
    <location>
        <position position="356"/>
    </location>
    <ligand>
        <name>pyridoxal 5'-phosphate</name>
        <dbReference type="ChEBI" id="CHEBI:597326"/>
    </ligand>
</feature>
<dbReference type="GO" id="GO:0009097">
    <property type="term" value="P:isoleucine biosynthetic process"/>
    <property type="evidence" value="ECO:0007669"/>
    <property type="project" value="TreeGrafter"/>
</dbReference>
<evidence type="ECO:0000313" key="17">
    <source>
        <dbReference type="Proteomes" id="UP000240880"/>
    </source>
</evidence>
<dbReference type="GO" id="GO:0004794">
    <property type="term" value="F:threonine deaminase activity"/>
    <property type="evidence" value="ECO:0007669"/>
    <property type="project" value="TreeGrafter"/>
</dbReference>
<dbReference type="InterPro" id="IPR026260">
    <property type="entry name" value="Thr_Synthase_bac/arc"/>
</dbReference>
<evidence type="ECO:0000256" key="8">
    <source>
        <dbReference type="ARBA" id="ARBA00022898"/>
    </source>
</evidence>
<dbReference type="InterPro" id="IPR000634">
    <property type="entry name" value="Ser/Thr_deHydtase_PyrdxlP-BS"/>
</dbReference>
<evidence type="ECO:0000256" key="14">
    <source>
        <dbReference type="PIRSR" id="PIRSR038945-2"/>
    </source>
</evidence>
<dbReference type="GO" id="GO:0009088">
    <property type="term" value="P:threonine biosynthetic process"/>
    <property type="evidence" value="ECO:0007669"/>
    <property type="project" value="UniProtKB-UniRule"/>
</dbReference>
<dbReference type="PIRSF" id="PIRSF038945">
    <property type="entry name" value="Thr_synthase"/>
    <property type="match status" value="1"/>
</dbReference>
<evidence type="ECO:0000256" key="5">
    <source>
        <dbReference type="ARBA" id="ARBA00018679"/>
    </source>
</evidence>
<organism evidence="16 17">
    <name type="scientific">Candidatus Marsarchaeota G1 archaeon OSP_D</name>
    <dbReference type="NCBI Taxonomy" id="1978155"/>
    <lineage>
        <taxon>Archaea</taxon>
        <taxon>Candidatus Marsarchaeota</taxon>
        <taxon>Candidatus Marsarchaeota group 1</taxon>
    </lineage>
</organism>
<dbReference type="InterPro" id="IPR001926">
    <property type="entry name" value="TrpB-like_PALP"/>
</dbReference>
<keyword evidence="6 12" id="KW-0028">Amino-acid biosynthesis</keyword>
<evidence type="ECO:0000313" key="16">
    <source>
        <dbReference type="EMBL" id="PSN84336.1"/>
    </source>
</evidence>
<keyword evidence="9 12" id="KW-0456">Lyase</keyword>
<keyword evidence="7 12" id="KW-0791">Threonine biosynthesis</keyword>
<dbReference type="AlphaFoldDB" id="A0A2R6AD91"/>
<evidence type="ECO:0000256" key="12">
    <source>
        <dbReference type="PIRNR" id="PIRNR038945"/>
    </source>
</evidence>
<comment type="caution">
    <text evidence="16">The sequence shown here is derived from an EMBL/GenBank/DDBJ whole genome shotgun (WGS) entry which is preliminary data.</text>
</comment>
<feature type="binding site" evidence="13">
    <location>
        <begin position="218"/>
        <end position="222"/>
    </location>
    <ligand>
        <name>pyridoxal 5'-phosphate</name>
        <dbReference type="ChEBI" id="CHEBI:597326"/>
    </ligand>
</feature>
<evidence type="ECO:0000256" key="7">
    <source>
        <dbReference type="ARBA" id="ARBA00022697"/>
    </source>
</evidence>
<reference evidence="16 17" key="1">
    <citation type="submission" date="2017-04" db="EMBL/GenBank/DDBJ databases">
        <title>Novel microbial lineages endemic to geothermal iron-oxide mats fill important gaps in the evolutionary history of Archaea.</title>
        <authorList>
            <person name="Jay Z.J."/>
            <person name="Beam J.P."/>
            <person name="Dlakic M."/>
            <person name="Rusch D.B."/>
            <person name="Kozubal M.A."/>
            <person name="Inskeep W.P."/>
        </authorList>
    </citation>
    <scope>NUCLEOTIDE SEQUENCE [LARGE SCALE GENOMIC DNA]</scope>
    <source>
        <strain evidence="16">OSP_D</strain>
    </source>
</reference>
<dbReference type="GO" id="GO:0004795">
    <property type="term" value="F:threonine synthase activity"/>
    <property type="evidence" value="ECO:0007669"/>
    <property type="project" value="UniProtKB-UniRule"/>
</dbReference>
<dbReference type="CDD" id="cd01563">
    <property type="entry name" value="Thr-synth_1"/>
    <property type="match status" value="1"/>
</dbReference>
<evidence type="ECO:0000256" key="4">
    <source>
        <dbReference type="ARBA" id="ARBA00013028"/>
    </source>
</evidence>
<dbReference type="Pfam" id="PF00291">
    <property type="entry name" value="PALP"/>
    <property type="match status" value="1"/>
</dbReference>
<keyword evidence="8 12" id="KW-0663">Pyridoxal phosphate</keyword>
<dbReference type="EMBL" id="NEXC01000004">
    <property type="protein sequence ID" value="PSN84336.1"/>
    <property type="molecule type" value="Genomic_DNA"/>
</dbReference>
<comment type="function">
    <text evidence="12">Catalyzes the gamma-elimination of phosphate from L-phosphohomoserine and the beta-addition of water to produce L-threonine.</text>
</comment>
<dbReference type="InterPro" id="IPR004450">
    <property type="entry name" value="Thr_synthase-like"/>
</dbReference>
<dbReference type="GO" id="GO:0003941">
    <property type="term" value="F:L-serine ammonia-lyase activity"/>
    <property type="evidence" value="ECO:0007669"/>
    <property type="project" value="TreeGrafter"/>
</dbReference>
<feature type="binding site" evidence="13">
    <location>
        <position position="118"/>
    </location>
    <ligand>
        <name>pyridoxal 5'-phosphate</name>
        <dbReference type="ChEBI" id="CHEBI:597326"/>
    </ligand>
</feature>
<feature type="domain" description="Tryptophan synthase beta chain-like PALP" evidence="15">
    <location>
        <begin position="60"/>
        <end position="357"/>
    </location>
</feature>
<gene>
    <name evidence="16" type="ORF">B9Q01_01230</name>
</gene>
<dbReference type="PROSITE" id="PS00165">
    <property type="entry name" value="DEHYDRATASE_SER_THR"/>
    <property type="match status" value="1"/>
</dbReference>
<comment type="cofactor">
    <cofactor evidence="1 12 13">
        <name>pyridoxal 5'-phosphate</name>
        <dbReference type="ChEBI" id="CHEBI:597326"/>
    </cofactor>
</comment>
<feature type="modified residue" description="N6-(pyridoxal phosphate)lysine" evidence="14">
    <location>
        <position position="92"/>
    </location>
</feature>
<comment type="catalytic activity">
    <reaction evidence="10 12">
        <text>O-phospho-L-homoserine + H2O = L-threonine + phosphate</text>
        <dbReference type="Rhea" id="RHEA:10840"/>
        <dbReference type="ChEBI" id="CHEBI:15377"/>
        <dbReference type="ChEBI" id="CHEBI:43474"/>
        <dbReference type="ChEBI" id="CHEBI:57590"/>
        <dbReference type="ChEBI" id="CHEBI:57926"/>
        <dbReference type="EC" id="4.2.3.1"/>
    </reaction>
</comment>
<accession>A0A2R6AD91</accession>
<dbReference type="EC" id="4.2.3.1" evidence="4 11"/>
<evidence type="ECO:0000256" key="9">
    <source>
        <dbReference type="ARBA" id="ARBA00023239"/>
    </source>
</evidence>
<dbReference type="PANTHER" id="PTHR48078">
    <property type="entry name" value="THREONINE DEHYDRATASE, MITOCHONDRIAL-RELATED"/>
    <property type="match status" value="1"/>
</dbReference>
<name>A0A2R6AD91_9ARCH</name>
<evidence type="ECO:0000256" key="2">
    <source>
        <dbReference type="ARBA" id="ARBA00004979"/>
    </source>
</evidence>
<comment type="similarity">
    <text evidence="3 12">Belongs to the threonine synthase family.</text>
</comment>